<dbReference type="Proteomes" id="UP000274822">
    <property type="component" value="Unassembled WGS sequence"/>
</dbReference>
<proteinExistence type="predicted"/>
<keyword evidence="1" id="KW-0560">Oxidoreductase</keyword>
<feature type="domain" description="NADP-dependent oxidoreductase" evidence="2">
    <location>
        <begin position="79"/>
        <end position="336"/>
    </location>
</feature>
<dbReference type="GO" id="GO:0016491">
    <property type="term" value="F:oxidoreductase activity"/>
    <property type="evidence" value="ECO:0007669"/>
    <property type="project" value="UniProtKB-KW"/>
</dbReference>
<organism evidence="3 4">
    <name type="scientific">Jimgerdemannia flammicorona</name>
    <dbReference type="NCBI Taxonomy" id="994334"/>
    <lineage>
        <taxon>Eukaryota</taxon>
        <taxon>Fungi</taxon>
        <taxon>Fungi incertae sedis</taxon>
        <taxon>Mucoromycota</taxon>
        <taxon>Mucoromycotina</taxon>
        <taxon>Endogonomycetes</taxon>
        <taxon>Endogonales</taxon>
        <taxon>Endogonaceae</taxon>
        <taxon>Jimgerdemannia</taxon>
    </lineage>
</organism>
<name>A0A433QJR0_9FUNG</name>
<accession>A0A433QJR0</accession>
<dbReference type="Gene3D" id="3.20.20.100">
    <property type="entry name" value="NADP-dependent oxidoreductase domain"/>
    <property type="match status" value="1"/>
</dbReference>
<dbReference type="PANTHER" id="PTHR43625:SF40">
    <property type="entry name" value="ALDO-KETO REDUCTASE YAKC [NADP(+)]"/>
    <property type="match status" value="1"/>
</dbReference>
<dbReference type="InterPro" id="IPR023210">
    <property type="entry name" value="NADP_OxRdtase_dom"/>
</dbReference>
<dbReference type="InterPro" id="IPR050791">
    <property type="entry name" value="Aldo-Keto_reductase"/>
</dbReference>
<dbReference type="Pfam" id="PF00248">
    <property type="entry name" value="Aldo_ket_red"/>
    <property type="match status" value="1"/>
</dbReference>
<reference evidence="3 4" key="1">
    <citation type="journal article" date="2018" name="New Phytol.">
        <title>Phylogenomics of Endogonaceae and evolution of mycorrhizas within Mucoromycota.</title>
        <authorList>
            <person name="Chang Y."/>
            <person name="Desiro A."/>
            <person name="Na H."/>
            <person name="Sandor L."/>
            <person name="Lipzen A."/>
            <person name="Clum A."/>
            <person name="Barry K."/>
            <person name="Grigoriev I.V."/>
            <person name="Martin F.M."/>
            <person name="Stajich J.E."/>
            <person name="Smith M.E."/>
            <person name="Bonito G."/>
            <person name="Spatafora J.W."/>
        </authorList>
    </citation>
    <scope>NUCLEOTIDE SEQUENCE [LARGE SCALE GENOMIC DNA]</scope>
    <source>
        <strain evidence="3 4">AD002</strain>
    </source>
</reference>
<dbReference type="AlphaFoldDB" id="A0A433QJR0"/>
<sequence length="356" mass="39581">MVIPHRELGRTGVKVAAIGLGCMGMSEYYGPTDDKESIAVLERSIELGALRAMIRISGTPPYVLPQSLSSRTIHCSIIICDVYGIGKNEELLAKVLKTRRSEVFLATKFGGVRAPDGKFLGINGKPEYIRQALEASLNRLQVDYVDLYYQHRVDPSVPIEDTVRAMAELVKEGKVRYLGLSECSAATLRRAHAVHPIAALQIEYSPWTLDIEENGILETARELGVTIVAYSPLGRGFLTGQYKSIDDFDATDFRRNHPRFSPENFSKNLDLVRQFEELAKAKGVASSQLILAWVLAQGQDFIPIPGTRRLKYLEENVGATNVTLSEHELKEIRKAIDSIKIYGTRYPEAGMKGLNI</sequence>
<dbReference type="InterPro" id="IPR036812">
    <property type="entry name" value="NAD(P)_OxRdtase_dom_sf"/>
</dbReference>
<evidence type="ECO:0000259" key="2">
    <source>
        <dbReference type="Pfam" id="PF00248"/>
    </source>
</evidence>
<dbReference type="EMBL" id="RBNJ01004401">
    <property type="protein sequence ID" value="RUS30011.1"/>
    <property type="molecule type" value="Genomic_DNA"/>
</dbReference>
<protein>
    <submittedName>
        <fullName evidence="3">Aldo/keto reductase</fullName>
    </submittedName>
</protein>
<dbReference type="PANTHER" id="PTHR43625">
    <property type="entry name" value="AFLATOXIN B1 ALDEHYDE REDUCTASE"/>
    <property type="match status" value="1"/>
</dbReference>
<comment type="caution">
    <text evidence="3">The sequence shown here is derived from an EMBL/GenBank/DDBJ whole genome shotgun (WGS) entry which is preliminary data.</text>
</comment>
<dbReference type="GO" id="GO:0005737">
    <property type="term" value="C:cytoplasm"/>
    <property type="evidence" value="ECO:0007669"/>
    <property type="project" value="TreeGrafter"/>
</dbReference>
<evidence type="ECO:0000313" key="3">
    <source>
        <dbReference type="EMBL" id="RUS30011.1"/>
    </source>
</evidence>
<dbReference type="SUPFAM" id="SSF51430">
    <property type="entry name" value="NAD(P)-linked oxidoreductase"/>
    <property type="match status" value="2"/>
</dbReference>
<keyword evidence="4" id="KW-1185">Reference proteome</keyword>
<dbReference type="CDD" id="cd19076">
    <property type="entry name" value="AKR_AKR13A_13D"/>
    <property type="match status" value="1"/>
</dbReference>
<evidence type="ECO:0000313" key="4">
    <source>
        <dbReference type="Proteomes" id="UP000274822"/>
    </source>
</evidence>
<evidence type="ECO:0000256" key="1">
    <source>
        <dbReference type="ARBA" id="ARBA00023002"/>
    </source>
</evidence>
<gene>
    <name evidence="3" type="ORF">BC938DRAFT_479962</name>
</gene>